<organism evidence="2 3">
    <name type="scientific">Methylobacterium oryzihabitans</name>
    <dbReference type="NCBI Taxonomy" id="2499852"/>
    <lineage>
        <taxon>Bacteria</taxon>
        <taxon>Pseudomonadati</taxon>
        <taxon>Pseudomonadota</taxon>
        <taxon>Alphaproteobacteria</taxon>
        <taxon>Hyphomicrobiales</taxon>
        <taxon>Methylobacteriaceae</taxon>
        <taxon>Methylobacterium</taxon>
    </lineage>
</organism>
<gene>
    <name evidence="2" type="ORF">EOE48_20750</name>
</gene>
<keyword evidence="3" id="KW-1185">Reference proteome</keyword>
<evidence type="ECO:0000313" key="3">
    <source>
        <dbReference type="Proteomes" id="UP000286997"/>
    </source>
</evidence>
<dbReference type="Proteomes" id="UP000286997">
    <property type="component" value="Unassembled WGS sequence"/>
</dbReference>
<dbReference type="RefSeq" id="WP_127732724.1">
    <property type="nucleotide sequence ID" value="NZ_SACP01000024.1"/>
</dbReference>
<name>A0A3S2V5S0_9HYPH</name>
<feature type="chain" id="PRO_5018761345" evidence="1">
    <location>
        <begin position="26"/>
        <end position="71"/>
    </location>
</feature>
<accession>A0A3S2V5S0</accession>
<reference evidence="2 3" key="1">
    <citation type="submission" date="2019-01" db="EMBL/GenBank/DDBJ databases">
        <authorList>
            <person name="Chen W.-M."/>
        </authorList>
    </citation>
    <scope>NUCLEOTIDE SEQUENCE [LARGE SCALE GENOMIC DNA]</scope>
    <source>
        <strain evidence="2 3">TER-1</strain>
    </source>
</reference>
<proteinExistence type="predicted"/>
<comment type="caution">
    <text evidence="2">The sequence shown here is derived from an EMBL/GenBank/DDBJ whole genome shotgun (WGS) entry which is preliminary data.</text>
</comment>
<dbReference type="AlphaFoldDB" id="A0A3S2V5S0"/>
<keyword evidence="1" id="KW-0732">Signal</keyword>
<evidence type="ECO:0000256" key="1">
    <source>
        <dbReference type="SAM" id="SignalP"/>
    </source>
</evidence>
<dbReference type="EMBL" id="SACP01000024">
    <property type="protein sequence ID" value="RVU15038.1"/>
    <property type="molecule type" value="Genomic_DNA"/>
</dbReference>
<sequence length="71" mass="6745">MNFRFAVVAAAALTSLAATPLVVKAAGGASGAARPVAAPAAPSVARAAPAPAPCGKPVRVVYAGYAPACGR</sequence>
<feature type="signal peptide" evidence="1">
    <location>
        <begin position="1"/>
        <end position="25"/>
    </location>
</feature>
<evidence type="ECO:0000313" key="2">
    <source>
        <dbReference type="EMBL" id="RVU15038.1"/>
    </source>
</evidence>
<protein>
    <submittedName>
        <fullName evidence="2">Uncharacterized protein</fullName>
    </submittedName>
</protein>